<dbReference type="InterPro" id="IPR016119">
    <property type="entry name" value="Br/Cl_peroxidase_C"/>
</dbReference>
<dbReference type="SUPFAM" id="SSF48317">
    <property type="entry name" value="Acid phosphatase/Vanadium-dependent haloperoxidase"/>
    <property type="match status" value="1"/>
</dbReference>
<dbReference type="Gene3D" id="1.10.606.10">
    <property type="entry name" value="Vanadium-containing Chloroperoxidase, domain 2"/>
    <property type="match status" value="1"/>
</dbReference>
<organism evidence="1 2">
    <name type="scientific">Streptomyces venetus</name>
    <dbReference type="NCBI Taxonomy" id="1701086"/>
    <lineage>
        <taxon>Bacteria</taxon>
        <taxon>Bacillati</taxon>
        <taxon>Actinomycetota</taxon>
        <taxon>Actinomycetes</taxon>
        <taxon>Kitasatosporales</taxon>
        <taxon>Streptomycetaceae</taxon>
        <taxon>Streptomyces</taxon>
    </lineage>
</organism>
<keyword evidence="2" id="KW-1185">Reference proteome</keyword>
<dbReference type="Proteomes" id="UP001501115">
    <property type="component" value="Unassembled WGS sequence"/>
</dbReference>
<protein>
    <submittedName>
        <fullName evidence="1">Uncharacterized protein</fullName>
    </submittedName>
</protein>
<dbReference type="InterPro" id="IPR036938">
    <property type="entry name" value="PAP2/HPO_sf"/>
</dbReference>
<gene>
    <name evidence="1" type="ORF">GCM10023086_22430</name>
</gene>
<dbReference type="RefSeq" id="WP_345661243.1">
    <property type="nucleotide sequence ID" value="NZ_BAABET010000003.1"/>
</dbReference>
<sequence length="50" mass="5610">MAGVHWRTDFTEAVRLGEEIAIGVLREMKEVTLEDVVFTLSRFDGSTLAL</sequence>
<comment type="caution">
    <text evidence="1">The sequence shown here is derived from an EMBL/GenBank/DDBJ whole genome shotgun (WGS) entry which is preliminary data.</text>
</comment>
<proteinExistence type="predicted"/>
<evidence type="ECO:0000313" key="2">
    <source>
        <dbReference type="Proteomes" id="UP001501115"/>
    </source>
</evidence>
<dbReference type="EMBL" id="BAABET010000003">
    <property type="protein sequence ID" value="GAA4304920.1"/>
    <property type="molecule type" value="Genomic_DNA"/>
</dbReference>
<evidence type="ECO:0000313" key="1">
    <source>
        <dbReference type="EMBL" id="GAA4304920.1"/>
    </source>
</evidence>
<name>A0ABP8FJD7_9ACTN</name>
<accession>A0ABP8FJD7</accession>
<reference evidence="2" key="1">
    <citation type="journal article" date="2019" name="Int. J. Syst. Evol. Microbiol.">
        <title>The Global Catalogue of Microorganisms (GCM) 10K type strain sequencing project: providing services to taxonomists for standard genome sequencing and annotation.</title>
        <authorList>
            <consortium name="The Broad Institute Genomics Platform"/>
            <consortium name="The Broad Institute Genome Sequencing Center for Infectious Disease"/>
            <person name="Wu L."/>
            <person name="Ma J."/>
        </authorList>
    </citation>
    <scope>NUCLEOTIDE SEQUENCE [LARGE SCALE GENOMIC DNA]</scope>
    <source>
        <strain evidence="2">JCM 31290</strain>
    </source>
</reference>